<feature type="domain" description="Retrotransposon Copia-like N-terminal" evidence="1">
    <location>
        <begin position="26"/>
        <end position="71"/>
    </location>
</feature>
<dbReference type="PANTHER" id="PTHR37610:SF101">
    <property type="entry name" value="(RAPE) HYPOTHETICAL PROTEIN"/>
    <property type="match status" value="1"/>
</dbReference>
<dbReference type="PANTHER" id="PTHR37610">
    <property type="entry name" value="CCHC-TYPE DOMAIN-CONTAINING PROTEIN"/>
    <property type="match status" value="1"/>
</dbReference>
<dbReference type="Proteomes" id="UP001443914">
    <property type="component" value="Unassembled WGS sequence"/>
</dbReference>
<proteinExistence type="predicted"/>
<evidence type="ECO:0000259" key="1">
    <source>
        <dbReference type="Pfam" id="PF14244"/>
    </source>
</evidence>
<dbReference type="InterPro" id="IPR029472">
    <property type="entry name" value="Copia-like_N"/>
</dbReference>
<reference evidence="3" key="1">
    <citation type="submission" date="2024-03" db="EMBL/GenBank/DDBJ databases">
        <title>WGS assembly of Saponaria officinalis var. Norfolk2.</title>
        <authorList>
            <person name="Jenkins J."/>
            <person name="Shu S."/>
            <person name="Grimwood J."/>
            <person name="Barry K."/>
            <person name="Goodstein D."/>
            <person name="Schmutz J."/>
            <person name="Leebens-Mack J."/>
            <person name="Osbourn A."/>
        </authorList>
    </citation>
    <scope>NUCLEOTIDE SEQUENCE [LARGE SCALE GENOMIC DNA]</scope>
    <source>
        <strain evidence="3">JIC</strain>
    </source>
</reference>
<feature type="domain" description="Retrovirus-related Pol polyprotein from transposon TNT 1-94-like beta-barrel" evidence="2">
    <location>
        <begin position="320"/>
        <end position="392"/>
    </location>
</feature>
<evidence type="ECO:0008006" key="5">
    <source>
        <dbReference type="Google" id="ProtNLM"/>
    </source>
</evidence>
<dbReference type="AlphaFoldDB" id="A0AAW1GPD9"/>
<dbReference type="EMBL" id="JBDFQZ010000014">
    <property type="protein sequence ID" value="KAK9666632.1"/>
    <property type="molecule type" value="Genomic_DNA"/>
</dbReference>
<evidence type="ECO:0000313" key="3">
    <source>
        <dbReference type="EMBL" id="KAK9666632.1"/>
    </source>
</evidence>
<comment type="caution">
    <text evidence="3">The sequence shown here is derived from an EMBL/GenBank/DDBJ whole genome shotgun (WGS) entry which is preliminary data.</text>
</comment>
<protein>
    <recommendedName>
        <fullName evidence="5">Retrotransposon Copia-like N-terminal domain-containing protein</fullName>
    </recommendedName>
</protein>
<organism evidence="3 4">
    <name type="scientific">Saponaria officinalis</name>
    <name type="common">Common soapwort</name>
    <name type="synonym">Lychnis saponaria</name>
    <dbReference type="NCBI Taxonomy" id="3572"/>
    <lineage>
        <taxon>Eukaryota</taxon>
        <taxon>Viridiplantae</taxon>
        <taxon>Streptophyta</taxon>
        <taxon>Embryophyta</taxon>
        <taxon>Tracheophyta</taxon>
        <taxon>Spermatophyta</taxon>
        <taxon>Magnoliopsida</taxon>
        <taxon>eudicotyledons</taxon>
        <taxon>Gunneridae</taxon>
        <taxon>Pentapetalae</taxon>
        <taxon>Caryophyllales</taxon>
        <taxon>Caryophyllaceae</taxon>
        <taxon>Caryophylleae</taxon>
        <taxon>Saponaria</taxon>
    </lineage>
</organism>
<evidence type="ECO:0000313" key="4">
    <source>
        <dbReference type="Proteomes" id="UP001443914"/>
    </source>
</evidence>
<dbReference type="Pfam" id="PF14244">
    <property type="entry name" value="Retrotran_gag_3"/>
    <property type="match status" value="1"/>
</dbReference>
<dbReference type="Pfam" id="PF22936">
    <property type="entry name" value="Pol_BBD"/>
    <property type="match status" value="1"/>
</dbReference>
<sequence>MSNEEEIITSETPKIDISSPYYLGAQDGPGSIITHVKLRSDNYDEWSRSIRMSLKSRRKFGFCDGTITKPTNTFYLDHWEVVNCTIVQWIMNTIDPTLKDNISYFEEARPLWVDLKERFAVVDGSKIQSLKSQIAHCKQLKGMSVTTYYGKLKSLWDVLAVYEPPFACTCGHCTCSITQAAIKRQDKRLRGVTVTNDEAPEVMTFAIKSDSRPTPKDLRDVRERAKLEKRKLHCSFCNTRGHDVNTCFLIHGYPDWWGDRPRGVVVGRGKTGTTNSGSTSKAAVSHGKGGTIRANVITSGPATADTHFCSDRVIGMSKDWIIDTGASHHVTGNVTCLTETTNILPRSVGLPDGQHVTATMIGTVCLNDQMVLQDVLYVPSLNCNLISVSQLITDAHCVLYFNKNFCLIQDRVSKTTIGRGELRDGLYFYQDVLTQPVVYQVSTKESFSL</sequence>
<evidence type="ECO:0000259" key="2">
    <source>
        <dbReference type="Pfam" id="PF22936"/>
    </source>
</evidence>
<name>A0AAW1GPD9_SAPOF</name>
<accession>A0AAW1GPD9</accession>
<gene>
    <name evidence="3" type="ORF">RND81_14G199700</name>
</gene>
<keyword evidence="4" id="KW-1185">Reference proteome</keyword>
<dbReference type="InterPro" id="IPR054722">
    <property type="entry name" value="PolX-like_BBD"/>
</dbReference>